<dbReference type="InterPro" id="IPR041685">
    <property type="entry name" value="AAA_GajA/Old/RecF-like"/>
</dbReference>
<dbReference type="AlphaFoldDB" id="A0A330L3Z0"/>
<dbReference type="PANTHER" id="PTHR32182">
    <property type="entry name" value="DNA REPLICATION AND REPAIR PROTEIN RECF"/>
    <property type="match status" value="1"/>
</dbReference>
<feature type="domain" description="Endonuclease GajA/Old nuclease/RecF-like AAA" evidence="1">
    <location>
        <begin position="1"/>
        <end position="371"/>
    </location>
</feature>
<evidence type="ECO:0000259" key="1">
    <source>
        <dbReference type="Pfam" id="PF13175"/>
    </source>
</evidence>
<dbReference type="RefSeq" id="WP_181416634.1">
    <property type="nucleotide sequence ID" value="NZ_OUNR01000001.1"/>
</dbReference>
<proteinExistence type="predicted"/>
<dbReference type="GO" id="GO:0006302">
    <property type="term" value="P:double-strand break repair"/>
    <property type="evidence" value="ECO:0007669"/>
    <property type="project" value="TreeGrafter"/>
</dbReference>
<accession>A0A330L3Z0</accession>
<dbReference type="EMBL" id="OUNR01000001">
    <property type="protein sequence ID" value="SPP63963.1"/>
    <property type="molecule type" value="Genomic_DNA"/>
</dbReference>
<evidence type="ECO:0000313" key="3">
    <source>
        <dbReference type="Proteomes" id="UP000248168"/>
    </source>
</evidence>
<dbReference type="Pfam" id="PF13175">
    <property type="entry name" value="AAA_15"/>
    <property type="match status" value="1"/>
</dbReference>
<dbReference type="InParanoid" id="A0A330L3Z0"/>
<dbReference type="Proteomes" id="UP000248168">
    <property type="component" value="Unassembled WGS sequence"/>
</dbReference>
<dbReference type="Gene3D" id="3.40.50.300">
    <property type="entry name" value="P-loop containing nucleotide triphosphate hydrolases"/>
    <property type="match status" value="1"/>
</dbReference>
<reference evidence="3" key="1">
    <citation type="submission" date="2018-04" db="EMBL/GenBank/DDBJ databases">
        <authorList>
            <person name="Lucker S."/>
            <person name="Sakoula D."/>
        </authorList>
    </citation>
    <scope>NUCLEOTIDE SEQUENCE [LARGE SCALE GENOMIC DNA]</scope>
</reference>
<dbReference type="PANTHER" id="PTHR32182:SF22">
    <property type="entry name" value="ATP-DEPENDENT ENDONUCLEASE, OLD FAMILY-RELATED"/>
    <property type="match status" value="1"/>
</dbReference>
<sequence length="622" mass="69929">MRLVQLRLSHFRGYKEETSVDLDDLVVLIGKNDSGKSSLLDAMNIFLNDLVPEQDDRCVHATDQKVDITCVFDDLPSQIVIDEQYPTDLASEYLLDQSGRFVAKKVFTCTGTGKVKAATVYALAYHPTADKYDDLLTLTNAKLKQRAKDLSVDLKTVNQTINTSLRRAIWNHAADLERQQIEIELKSEAAERIWEQLRKHFPVFALFKSDRPSTDQDSEAQDPLKLAIKEAIKSQEDTLNIIAQRVKQEVQSIANKTVEKIAEMNPELARELTPRVTNKNWDSLFSVSLTGDNDIPINKRGSGTRRLVLLNFFRAQAEKDAEGKASNIIYAIEEPETSQHPHNQRLLVDAIQDLASNDGCQVILTTHTPVLARSFPQSSLRFVTQRNGWPDIHSGHDEGTLTEITASLGVLPDHGIKAFWGVEGRHDITFLKEISRILNQAGESVPDLEEAEEDGRLVFVPLGGSNLDLWVSRLKGFNRPEFYLMDRDTEPPASPKYQPIATQLSQRSNCTAWITKKREIENYIHPDVIKAECPSYSGAGHAFEDVPVLLAKALHEASDTTQTWADLQANQEKLGKKVSNAKRRLCGHFTLKMTPQYLTQIDPDNEVRLWLQTLGQALSATE</sequence>
<organism evidence="2 3">
    <name type="scientific">Nitrospira lenta</name>
    <dbReference type="NCBI Taxonomy" id="1436998"/>
    <lineage>
        <taxon>Bacteria</taxon>
        <taxon>Pseudomonadati</taxon>
        <taxon>Nitrospirota</taxon>
        <taxon>Nitrospiria</taxon>
        <taxon>Nitrospirales</taxon>
        <taxon>Nitrospiraceae</taxon>
        <taxon>Nitrospira</taxon>
    </lineage>
</organism>
<dbReference type="InterPro" id="IPR027417">
    <property type="entry name" value="P-loop_NTPase"/>
</dbReference>
<evidence type="ECO:0000313" key="2">
    <source>
        <dbReference type="EMBL" id="SPP63963.1"/>
    </source>
</evidence>
<protein>
    <recommendedName>
        <fullName evidence="1">Endonuclease GajA/Old nuclease/RecF-like AAA domain-containing protein</fullName>
    </recommendedName>
</protein>
<dbReference type="SUPFAM" id="SSF52540">
    <property type="entry name" value="P-loop containing nucleoside triphosphate hydrolases"/>
    <property type="match status" value="1"/>
</dbReference>
<gene>
    <name evidence="2" type="ORF">NITLEN_11049</name>
</gene>
<dbReference type="GO" id="GO:0000731">
    <property type="term" value="P:DNA synthesis involved in DNA repair"/>
    <property type="evidence" value="ECO:0007669"/>
    <property type="project" value="TreeGrafter"/>
</dbReference>
<name>A0A330L3Z0_9BACT</name>
<keyword evidence="3" id="KW-1185">Reference proteome</keyword>